<dbReference type="AlphaFoldDB" id="A0AAW3ZK30"/>
<keyword evidence="1" id="KW-0732">Signal</keyword>
<evidence type="ECO:0008006" key="4">
    <source>
        <dbReference type="Google" id="ProtNLM"/>
    </source>
</evidence>
<dbReference type="Proteomes" id="UP000613768">
    <property type="component" value="Unassembled WGS sequence"/>
</dbReference>
<comment type="caution">
    <text evidence="2">The sequence shown here is derived from an EMBL/GenBank/DDBJ whole genome shotgun (WGS) entry which is preliminary data.</text>
</comment>
<gene>
    <name evidence="2" type="ORF">IFO71_03585</name>
</gene>
<evidence type="ECO:0000313" key="2">
    <source>
        <dbReference type="EMBL" id="MBD8524816.1"/>
    </source>
</evidence>
<organism evidence="2 3">
    <name type="scientific">Pseudomarimonas arenosa</name>
    <dbReference type="NCBI Taxonomy" id="2774145"/>
    <lineage>
        <taxon>Bacteria</taxon>
        <taxon>Pseudomonadati</taxon>
        <taxon>Pseudomonadota</taxon>
        <taxon>Gammaproteobacteria</taxon>
        <taxon>Lysobacterales</taxon>
        <taxon>Lysobacteraceae</taxon>
        <taxon>Pseudomarimonas</taxon>
    </lineage>
</organism>
<keyword evidence="3" id="KW-1185">Reference proteome</keyword>
<dbReference type="RefSeq" id="WP_192028156.1">
    <property type="nucleotide sequence ID" value="NZ_JACYTR010000004.1"/>
</dbReference>
<sequence>MTYGFRFAAVCALLVGSADGALSADAVVQAAASVEATQASAGLRLSVDRWQYQSWRIDGLQVEWRLSPPESRAEFRLKADALYRDDESIGGFAWRCMLDTNSSAANQPGCSGPLTWKGRRLGQLEYRHSESPRLQWKEGVRQLRLGVEKESVELQWRSIAVDLLRPIMAEWWPSLQSLTGSVDGALRWRWQEQVGSGELSVNRLSLDAEAGSVALADVTLQGSVQWHGLEAVKSMQFEAEIAAGEGLWNSLYTAFEPGSRVRLAAQPHPGGVWKWQLGAGDPFGHRLQLSLQSTDTEAWTHWPWQLSLSSPDLASALTRYLESPLATLGWRDTALAGAVELSASGVGDSPLAFSARFDQVSLAATQPPVELDKLQGELHWHSREPGLTSELQWQALSTWGLALGPGRVQLLTDDGDWRLQAPLQMSLHGGRVSLFPFRLDPLQRDIELGLVLQSVSLGPLSTQFGWPALPGTLSADLPVARYGQDQLSIDGDIQVGVFNGQVRLGHLAMERPFGVAPAFAADIELNDLDLGPLTSAFGFGEISGRLDGSIRGLRMLDWAPVAFDARLFSDPDYKGRRRISQRAVQDLSSVGGGIIAGLQQQVLKVFESFAYKQLGLSCRLVNDVCEMGGVEDDGNGYVVVEGAGLPRITVKGFQRRVDWPVLLKRLQRAVERGVVIGEAG</sequence>
<evidence type="ECO:0000313" key="3">
    <source>
        <dbReference type="Proteomes" id="UP000613768"/>
    </source>
</evidence>
<feature type="signal peptide" evidence="1">
    <location>
        <begin position="1"/>
        <end position="23"/>
    </location>
</feature>
<protein>
    <recommendedName>
        <fullName evidence="4">Dicarboxylate transport domain-containing protein</fullName>
    </recommendedName>
</protein>
<evidence type="ECO:0000256" key="1">
    <source>
        <dbReference type="SAM" id="SignalP"/>
    </source>
</evidence>
<name>A0AAW3ZK30_9GAMM</name>
<accession>A0AAW3ZK30</accession>
<proteinExistence type="predicted"/>
<feature type="chain" id="PRO_5043935429" description="Dicarboxylate transport domain-containing protein" evidence="1">
    <location>
        <begin position="24"/>
        <end position="680"/>
    </location>
</feature>
<reference evidence="2 3" key="1">
    <citation type="submission" date="2020-09" db="EMBL/GenBank/DDBJ databases">
        <title>Pseudoxanthomonas sp. CAU 1598 isolated from sand of Yaerae Beach.</title>
        <authorList>
            <person name="Kim W."/>
        </authorList>
    </citation>
    <scope>NUCLEOTIDE SEQUENCE [LARGE SCALE GENOMIC DNA]</scope>
    <source>
        <strain evidence="2 3">CAU 1598</strain>
    </source>
</reference>
<dbReference type="EMBL" id="JACYTR010000004">
    <property type="protein sequence ID" value="MBD8524816.1"/>
    <property type="molecule type" value="Genomic_DNA"/>
</dbReference>